<keyword evidence="4" id="KW-1185">Reference proteome</keyword>
<feature type="domain" description="GRAM" evidence="2">
    <location>
        <begin position="43"/>
        <end position="129"/>
    </location>
</feature>
<evidence type="ECO:0000256" key="1">
    <source>
        <dbReference type="SAM" id="MobiDB-lite"/>
    </source>
</evidence>
<dbReference type="Proteomes" id="UP001303046">
    <property type="component" value="Unassembled WGS sequence"/>
</dbReference>
<accession>A0ABR1C903</accession>
<sequence>MSVNTANTPDGRGVLIYNGEVILVFARGVVMTIGKNSNQNLEGKFNGTLYLTSHRVIFMPDGVQVFRSFEIPFSSMQDVHLEQPIFGANYLRGIAIAIPGSQLYGEIPWRLTFNKGGCIDFGQTLLEAVDRASRFRPSNAPPPYAPPRGYFYAAPPDYYAPSNEGHNGLQPPTHAFPDRPHSDSVFMCEAPPPYPGIGPNREPLPTEQLHRAGTSSPPPYSSDSSSAELRRRH</sequence>
<evidence type="ECO:0000313" key="4">
    <source>
        <dbReference type="Proteomes" id="UP001303046"/>
    </source>
</evidence>
<dbReference type="PANTHER" id="PTHR31606">
    <property type="entry name" value="WW DOMAIN BINDING PROTEIN 2, ISOFORM E"/>
    <property type="match status" value="1"/>
</dbReference>
<dbReference type="SUPFAM" id="SSF50729">
    <property type="entry name" value="PH domain-like"/>
    <property type="match status" value="1"/>
</dbReference>
<reference evidence="3 4" key="1">
    <citation type="submission" date="2023-08" db="EMBL/GenBank/DDBJ databases">
        <title>A Necator americanus chromosomal reference genome.</title>
        <authorList>
            <person name="Ilik V."/>
            <person name="Petrzelkova K.J."/>
            <person name="Pardy F."/>
            <person name="Fuh T."/>
            <person name="Niatou-Singa F.S."/>
            <person name="Gouil Q."/>
            <person name="Baker L."/>
            <person name="Ritchie M.E."/>
            <person name="Jex A.R."/>
            <person name="Gazzola D."/>
            <person name="Li H."/>
            <person name="Toshio Fujiwara R."/>
            <person name="Zhan B."/>
            <person name="Aroian R.V."/>
            <person name="Pafco B."/>
            <person name="Schwarz E.M."/>
        </authorList>
    </citation>
    <scope>NUCLEOTIDE SEQUENCE [LARGE SCALE GENOMIC DNA]</scope>
    <source>
        <strain evidence="3 4">Aroian</strain>
        <tissue evidence="3">Whole animal</tissue>
    </source>
</reference>
<dbReference type="Gene3D" id="2.30.29.30">
    <property type="entry name" value="Pleckstrin-homology domain (PH domain)/Phosphotyrosine-binding domain (PTB)"/>
    <property type="match status" value="1"/>
</dbReference>
<dbReference type="InterPro" id="IPR044852">
    <property type="entry name" value="WBP2-like"/>
</dbReference>
<dbReference type="EMBL" id="JAVFWL010000002">
    <property type="protein sequence ID" value="KAK6733938.1"/>
    <property type="molecule type" value="Genomic_DNA"/>
</dbReference>
<comment type="caution">
    <text evidence="3">The sequence shown here is derived from an EMBL/GenBank/DDBJ whole genome shotgun (WGS) entry which is preliminary data.</text>
</comment>
<dbReference type="Pfam" id="PF02893">
    <property type="entry name" value="GRAM"/>
    <property type="match status" value="1"/>
</dbReference>
<evidence type="ECO:0000259" key="2">
    <source>
        <dbReference type="Pfam" id="PF02893"/>
    </source>
</evidence>
<feature type="region of interest" description="Disordered" evidence="1">
    <location>
        <begin position="161"/>
        <end position="233"/>
    </location>
</feature>
<organism evidence="3 4">
    <name type="scientific">Necator americanus</name>
    <name type="common">Human hookworm</name>
    <dbReference type="NCBI Taxonomy" id="51031"/>
    <lineage>
        <taxon>Eukaryota</taxon>
        <taxon>Metazoa</taxon>
        <taxon>Ecdysozoa</taxon>
        <taxon>Nematoda</taxon>
        <taxon>Chromadorea</taxon>
        <taxon>Rhabditida</taxon>
        <taxon>Rhabditina</taxon>
        <taxon>Rhabditomorpha</taxon>
        <taxon>Strongyloidea</taxon>
        <taxon>Ancylostomatidae</taxon>
        <taxon>Bunostominae</taxon>
        <taxon>Necator</taxon>
    </lineage>
</organism>
<dbReference type="InterPro" id="IPR011993">
    <property type="entry name" value="PH-like_dom_sf"/>
</dbReference>
<protein>
    <recommendedName>
        <fullName evidence="2">GRAM domain-containing protein</fullName>
    </recommendedName>
</protein>
<dbReference type="InterPro" id="IPR004182">
    <property type="entry name" value="GRAM"/>
</dbReference>
<gene>
    <name evidence="3" type="primary">Necator_chrII.g5400</name>
    <name evidence="3" type="ORF">RB195_017607</name>
</gene>
<evidence type="ECO:0000313" key="3">
    <source>
        <dbReference type="EMBL" id="KAK6733938.1"/>
    </source>
</evidence>
<name>A0ABR1C903_NECAM</name>
<dbReference type="CDD" id="cd13214">
    <property type="entry name" value="PH-GRAM_WBP2"/>
    <property type="match status" value="1"/>
</dbReference>
<proteinExistence type="predicted"/>
<dbReference type="PANTHER" id="PTHR31606:SF13">
    <property type="entry name" value="GRAM DOMAIN-CONTAINING PROTEIN"/>
    <property type="match status" value="1"/>
</dbReference>